<dbReference type="EMBL" id="JRKI01000061">
    <property type="protein sequence ID" value="KIZ14344.1"/>
    <property type="molecule type" value="Genomic_DNA"/>
</dbReference>
<sequence length="194" mass="20267">MSMQRTARRRTAAAALVLAAGLAFGAVGCGSDSGPATGTAKKPQPPAGSHSSPATAPAADSSKVIAVLRGKKGMVLTLNSAVRDSGGFVTVQGVLKNTSSEPFSESSAWRGDETEMQQHGNHLGGATLIDIKERKRYYVLRDTEGRPLATTGIRIIKPGETLPVFMQFPSPAASTTDVEFQLPTFPLADIEITG</sequence>
<evidence type="ECO:0000313" key="3">
    <source>
        <dbReference type="EMBL" id="KIZ14344.1"/>
    </source>
</evidence>
<reference evidence="3 4" key="1">
    <citation type="submission" date="2014-09" db="EMBL/GenBank/DDBJ databases">
        <title>Draft genome sequence of Streptomyces natalensis ATCC 27448, producer of the antifungal pimaricin.</title>
        <authorList>
            <person name="Mendes M.V."/>
            <person name="Beites T."/>
            <person name="Pires S."/>
            <person name="Santos C.L."/>
            <person name="Moradas-Ferreira P."/>
        </authorList>
    </citation>
    <scope>NUCLEOTIDE SEQUENCE [LARGE SCALE GENOMIC DNA]</scope>
    <source>
        <strain evidence="3 4">ATCC 27448</strain>
    </source>
</reference>
<feature type="region of interest" description="Disordered" evidence="1">
    <location>
        <begin position="32"/>
        <end position="60"/>
    </location>
</feature>
<dbReference type="RefSeq" id="WP_030072562.1">
    <property type="nucleotide sequence ID" value="NZ_JRKI01000061.1"/>
</dbReference>
<comment type="caution">
    <text evidence="3">The sequence shown here is derived from an EMBL/GenBank/DDBJ whole genome shotgun (WGS) entry which is preliminary data.</text>
</comment>
<evidence type="ECO:0008006" key="5">
    <source>
        <dbReference type="Google" id="ProtNLM"/>
    </source>
</evidence>
<feature type="compositionally biased region" description="Low complexity" evidence="1">
    <location>
        <begin position="47"/>
        <end position="60"/>
    </location>
</feature>
<evidence type="ECO:0000256" key="2">
    <source>
        <dbReference type="SAM" id="SignalP"/>
    </source>
</evidence>
<accession>A0A0D7CDK8</accession>
<protein>
    <recommendedName>
        <fullName evidence="5">Lipoprotein</fullName>
    </recommendedName>
</protein>
<keyword evidence="2" id="KW-0732">Signal</keyword>
<proteinExistence type="predicted"/>
<dbReference type="Proteomes" id="UP000032458">
    <property type="component" value="Unassembled WGS sequence"/>
</dbReference>
<gene>
    <name evidence="3" type="ORF">SNA_35165</name>
</gene>
<keyword evidence="4" id="KW-1185">Reference proteome</keyword>
<name>A0A0D7CDK8_9ACTN</name>
<feature type="chain" id="PRO_5039055725" description="Lipoprotein" evidence="2">
    <location>
        <begin position="26"/>
        <end position="194"/>
    </location>
</feature>
<evidence type="ECO:0000256" key="1">
    <source>
        <dbReference type="SAM" id="MobiDB-lite"/>
    </source>
</evidence>
<dbReference type="PROSITE" id="PS51257">
    <property type="entry name" value="PROKAR_LIPOPROTEIN"/>
    <property type="match status" value="1"/>
</dbReference>
<dbReference type="PATRIC" id="fig|1240678.4.peg.7486"/>
<dbReference type="AlphaFoldDB" id="A0A0D7CDK8"/>
<feature type="signal peptide" evidence="2">
    <location>
        <begin position="1"/>
        <end position="25"/>
    </location>
</feature>
<evidence type="ECO:0000313" key="4">
    <source>
        <dbReference type="Proteomes" id="UP000032458"/>
    </source>
</evidence>
<organism evidence="3 4">
    <name type="scientific">Streptomyces natalensis ATCC 27448</name>
    <dbReference type="NCBI Taxonomy" id="1240678"/>
    <lineage>
        <taxon>Bacteria</taxon>
        <taxon>Bacillati</taxon>
        <taxon>Actinomycetota</taxon>
        <taxon>Actinomycetes</taxon>
        <taxon>Kitasatosporales</taxon>
        <taxon>Streptomycetaceae</taxon>
        <taxon>Streptomyces</taxon>
    </lineage>
</organism>